<accession>K2RW59</accession>
<gene>
    <name evidence="1" type="ORF">MPH_05772</name>
</gene>
<dbReference type="EMBL" id="AHHD01000258">
    <property type="protein sequence ID" value="EKG16947.1"/>
    <property type="molecule type" value="Genomic_DNA"/>
</dbReference>
<dbReference type="AlphaFoldDB" id="K2RW59"/>
<protein>
    <submittedName>
        <fullName evidence="1">Uncharacterized protein</fullName>
    </submittedName>
</protein>
<evidence type="ECO:0000313" key="1">
    <source>
        <dbReference type="EMBL" id="EKG16947.1"/>
    </source>
</evidence>
<name>K2RW59_MACPH</name>
<dbReference type="InParanoid" id="K2RW59"/>
<feature type="non-terminal residue" evidence="1">
    <location>
        <position position="1"/>
    </location>
</feature>
<reference evidence="1 2" key="1">
    <citation type="journal article" date="2012" name="BMC Genomics">
        <title>Tools to kill: Genome of one of the most destructive plant pathogenic fungi Macrophomina phaseolina.</title>
        <authorList>
            <person name="Islam M.S."/>
            <person name="Haque M.S."/>
            <person name="Islam M.M."/>
            <person name="Emdad E.M."/>
            <person name="Halim A."/>
            <person name="Hossen Q.M.M."/>
            <person name="Hossain M.Z."/>
            <person name="Ahmed B."/>
            <person name="Rahim S."/>
            <person name="Rahman M.S."/>
            <person name="Alam M.M."/>
            <person name="Hou S."/>
            <person name="Wan X."/>
            <person name="Saito J.A."/>
            <person name="Alam M."/>
        </authorList>
    </citation>
    <scope>NUCLEOTIDE SEQUENCE [LARGE SCALE GENOMIC DNA]</scope>
    <source>
        <strain evidence="1 2">MS6</strain>
    </source>
</reference>
<organism evidence="1 2">
    <name type="scientific">Macrophomina phaseolina (strain MS6)</name>
    <name type="common">Charcoal rot fungus</name>
    <dbReference type="NCBI Taxonomy" id="1126212"/>
    <lineage>
        <taxon>Eukaryota</taxon>
        <taxon>Fungi</taxon>
        <taxon>Dikarya</taxon>
        <taxon>Ascomycota</taxon>
        <taxon>Pezizomycotina</taxon>
        <taxon>Dothideomycetes</taxon>
        <taxon>Dothideomycetes incertae sedis</taxon>
        <taxon>Botryosphaeriales</taxon>
        <taxon>Botryosphaeriaceae</taxon>
        <taxon>Macrophomina</taxon>
    </lineage>
</organism>
<dbReference type="Proteomes" id="UP000007129">
    <property type="component" value="Unassembled WGS sequence"/>
</dbReference>
<proteinExistence type="predicted"/>
<evidence type="ECO:0000313" key="2">
    <source>
        <dbReference type="Proteomes" id="UP000007129"/>
    </source>
</evidence>
<sequence>VGSGSWQRASPDVQLRRTPLIRMFEVEAETPPHGVPNFCNERESVFFTFFSFSSTNSQALRLSRCSAVRIIQQQPYGEAKEHAR</sequence>
<comment type="caution">
    <text evidence="1">The sequence shown here is derived from an EMBL/GenBank/DDBJ whole genome shotgun (WGS) entry which is preliminary data.</text>
</comment>
<dbReference type="HOGENOM" id="CLU_2533632_0_0_1"/>
<dbReference type="VEuPathDB" id="FungiDB:MPH_05772"/>